<keyword evidence="2" id="KW-1185">Reference proteome</keyword>
<name>A0A1N6FVC0_9SPHN</name>
<dbReference type="EMBL" id="FSQW01000002">
    <property type="protein sequence ID" value="SIN99286.1"/>
    <property type="molecule type" value="Genomic_DNA"/>
</dbReference>
<dbReference type="RefSeq" id="WP_159437106.1">
    <property type="nucleotide sequence ID" value="NZ_FSQW01000002.1"/>
</dbReference>
<evidence type="ECO:0000313" key="1">
    <source>
        <dbReference type="EMBL" id="SIN99286.1"/>
    </source>
</evidence>
<accession>A0A1N6FVC0</accession>
<sequence>MAFPVPRSVKTGSQLVVYNASHPSVIFGKIKSGAIRHWNQSRMVRSINSWLKVPAKRMISKTPKRTSGNSGLIVPQPGKSFMLIQSRDMMSDLLAENHRLRKMVDDLVRETRD</sequence>
<protein>
    <submittedName>
        <fullName evidence="1">Uncharacterized protein</fullName>
    </submittedName>
</protein>
<reference evidence="2" key="1">
    <citation type="submission" date="2016-11" db="EMBL/GenBank/DDBJ databases">
        <authorList>
            <person name="Varghese N."/>
            <person name="Submissions S."/>
        </authorList>
    </citation>
    <scope>NUCLEOTIDE SEQUENCE [LARGE SCALE GENOMIC DNA]</scope>
    <source>
        <strain evidence="2">DSM 22363</strain>
    </source>
</reference>
<dbReference type="STRING" id="1123272.SAMN02745824_2564"/>
<organism evidence="1 2">
    <name type="scientific">Parasphingorhabdus marina DSM 22363</name>
    <dbReference type="NCBI Taxonomy" id="1123272"/>
    <lineage>
        <taxon>Bacteria</taxon>
        <taxon>Pseudomonadati</taxon>
        <taxon>Pseudomonadota</taxon>
        <taxon>Alphaproteobacteria</taxon>
        <taxon>Sphingomonadales</taxon>
        <taxon>Sphingomonadaceae</taxon>
        <taxon>Parasphingorhabdus</taxon>
    </lineage>
</organism>
<dbReference type="Proteomes" id="UP000185192">
    <property type="component" value="Unassembled WGS sequence"/>
</dbReference>
<proteinExistence type="predicted"/>
<evidence type="ECO:0000313" key="2">
    <source>
        <dbReference type="Proteomes" id="UP000185192"/>
    </source>
</evidence>
<gene>
    <name evidence="1" type="ORF">SAMN02745824_2564</name>
</gene>
<dbReference type="AlphaFoldDB" id="A0A1N6FVC0"/>